<protein>
    <submittedName>
        <fullName evidence="1">Uncharacterized protein</fullName>
    </submittedName>
</protein>
<evidence type="ECO:0000313" key="2">
    <source>
        <dbReference type="Proteomes" id="UP001497472"/>
    </source>
</evidence>
<dbReference type="EMBL" id="CAVLEF010000280">
    <property type="protein sequence ID" value="CAK1555821.1"/>
    <property type="molecule type" value="Genomic_DNA"/>
</dbReference>
<sequence>MMDVVKPDSVLIGMRNKITMQGGVQKPADNANLQACYDCVCKCNPWTQYSSLKYPKINGIRLQHMCESTS</sequence>
<proteinExistence type="predicted"/>
<reference evidence="1 2" key="1">
    <citation type="submission" date="2023-11" db="EMBL/GenBank/DDBJ databases">
        <authorList>
            <person name="Okamura Y."/>
        </authorList>
    </citation>
    <scope>NUCLEOTIDE SEQUENCE [LARGE SCALE GENOMIC DNA]</scope>
</reference>
<dbReference type="AlphaFoldDB" id="A0AAV1K2K4"/>
<accession>A0AAV1K2K4</accession>
<organism evidence="1 2">
    <name type="scientific">Leptosia nina</name>
    <dbReference type="NCBI Taxonomy" id="320188"/>
    <lineage>
        <taxon>Eukaryota</taxon>
        <taxon>Metazoa</taxon>
        <taxon>Ecdysozoa</taxon>
        <taxon>Arthropoda</taxon>
        <taxon>Hexapoda</taxon>
        <taxon>Insecta</taxon>
        <taxon>Pterygota</taxon>
        <taxon>Neoptera</taxon>
        <taxon>Endopterygota</taxon>
        <taxon>Lepidoptera</taxon>
        <taxon>Glossata</taxon>
        <taxon>Ditrysia</taxon>
        <taxon>Papilionoidea</taxon>
        <taxon>Pieridae</taxon>
        <taxon>Pierinae</taxon>
        <taxon>Leptosia</taxon>
    </lineage>
</organism>
<evidence type="ECO:0000313" key="1">
    <source>
        <dbReference type="EMBL" id="CAK1555821.1"/>
    </source>
</evidence>
<keyword evidence="2" id="KW-1185">Reference proteome</keyword>
<gene>
    <name evidence="1" type="ORF">LNINA_LOCUS14608</name>
</gene>
<dbReference type="Proteomes" id="UP001497472">
    <property type="component" value="Unassembled WGS sequence"/>
</dbReference>
<comment type="caution">
    <text evidence="1">The sequence shown here is derived from an EMBL/GenBank/DDBJ whole genome shotgun (WGS) entry which is preliminary data.</text>
</comment>
<name>A0AAV1K2K4_9NEOP</name>